<reference evidence="1 2" key="1">
    <citation type="journal article" date="2016" name="Int. J. Syst. Evol. Microbiol.">
        <title>Tessaracoccus flavus sp. nov., isolated from the drainage system of a lindane-producing factory.</title>
        <authorList>
            <person name="Kumari R."/>
            <person name="Singh P."/>
            <person name="Schumann P."/>
            <person name="Lal R."/>
        </authorList>
    </citation>
    <scope>NUCLEOTIDE SEQUENCE [LARGE SCALE GENOMIC DNA]</scope>
    <source>
        <strain evidence="1 2">RP1T</strain>
    </source>
</reference>
<sequence length="282" mass="31536">MRRVRKPKEPASLSDVKTLDERQAALDFYAAWDGSAKYDGFKAYKNPDVRAALEEAFGGKCAYCETSYAATQPVAIEHYRPKGEVKIGRKRVPPGYYWLASEWTNLLPSCTDCNSPRGQDLPNQPKTVTAGKANAFPLASESTRATTPGSERTEKRLLLHPYLDYPEKHLEFVWGTGTVDDGWVRPLRGSRKGAATIEVCALQRRGLRAARRDRLLDLIAHLESVAEAQSNVVRRPDDPELLTQLERRLAEVSRFVADHAPYSAMCRQVVAAYRQKLFGGPS</sequence>
<dbReference type="KEGG" id="tfl:RPIT_00865"/>
<dbReference type="STRING" id="1610493.RPIT_00865"/>
<gene>
    <name evidence="1" type="ORF">RPIT_00865</name>
</gene>
<protein>
    <recommendedName>
        <fullName evidence="3">TIGR02646 family protein</fullName>
    </recommendedName>
</protein>
<dbReference type="Gene3D" id="1.10.30.50">
    <property type="match status" value="1"/>
</dbReference>
<name>A0A1Q2CBR7_9ACTN</name>
<proteinExistence type="predicted"/>
<evidence type="ECO:0008006" key="3">
    <source>
        <dbReference type="Google" id="ProtNLM"/>
    </source>
</evidence>
<keyword evidence="2" id="KW-1185">Reference proteome</keyword>
<organism evidence="1 2">
    <name type="scientific">Tessaracoccus flavus</name>
    <dbReference type="NCBI Taxonomy" id="1610493"/>
    <lineage>
        <taxon>Bacteria</taxon>
        <taxon>Bacillati</taxon>
        <taxon>Actinomycetota</taxon>
        <taxon>Actinomycetes</taxon>
        <taxon>Propionibacteriales</taxon>
        <taxon>Propionibacteriaceae</taxon>
        <taxon>Tessaracoccus</taxon>
    </lineage>
</organism>
<dbReference type="EMBL" id="CP019605">
    <property type="protein sequence ID" value="AQP43548.1"/>
    <property type="molecule type" value="Genomic_DNA"/>
</dbReference>
<accession>A0A1Q2CBR7</accession>
<evidence type="ECO:0000313" key="2">
    <source>
        <dbReference type="Proteomes" id="UP000188324"/>
    </source>
</evidence>
<dbReference type="AlphaFoldDB" id="A0A1Q2CBR7"/>
<evidence type="ECO:0000313" key="1">
    <source>
        <dbReference type="EMBL" id="AQP43548.1"/>
    </source>
</evidence>
<dbReference type="Proteomes" id="UP000188324">
    <property type="component" value="Chromosome"/>
</dbReference>